<sequence>MSDVPDLSTLLIHADDVNIDADPYHAVAPHLELSTTYRAPHPDSELGIAMATGKLQNFYDLQNPPMNIYSRYTSDTRGRAEKVLSQIMDGNAVTYGSGMAAVYAALMHYSPAVIALRKGYHGVHEAIRVYKRAKSDLVVIDLDDDYPSIEPKKEVQPTGGLLVWVETPLNPTGEARDLRKYSQKAHNAGGVLVVDATFAPPPLQNPFLQGADMVMHSATKYLGGHSDLLVGVLAVKDKKEYMVLHFDRCFLGSTPGNLEAYLLLRSLRSLSLRVTRQAETATKLVQWLHSLTATHQGEVSPEDSQLGIAKGAVINRVWHASLQPRQDADPNLEARLEEGAGFDPKEQMPGGFSPTFAIRTSKQRYASHLPHSTEFFIPATSLGGVESLMEWRRNSDPREEDQCLVRFSIGLESFEDLKGALRKAMVSLLSNDQAEKPEVV</sequence>
<comment type="caution">
    <text evidence="6">The sequence shown here is derived from an EMBL/GenBank/DDBJ whole genome shotgun (WGS) entry which is preliminary data.</text>
</comment>
<evidence type="ECO:0000313" key="5">
    <source>
        <dbReference type="EMBL" id="CAD6951461.1"/>
    </source>
</evidence>
<dbReference type="GO" id="GO:0019346">
    <property type="term" value="P:transsulfuration"/>
    <property type="evidence" value="ECO:0007669"/>
    <property type="project" value="InterPro"/>
</dbReference>
<dbReference type="EMBL" id="CAJHJG010005630">
    <property type="protein sequence ID" value="CAD6951461.1"/>
    <property type="molecule type" value="Genomic_DNA"/>
</dbReference>
<dbReference type="Proteomes" id="UP000836402">
    <property type="component" value="Unassembled WGS sequence"/>
</dbReference>
<comment type="similarity">
    <text evidence="4">Belongs to the trans-sulfuration enzymes family.</text>
</comment>
<evidence type="ECO:0000256" key="3">
    <source>
        <dbReference type="PIRSR" id="PIRSR001434-2"/>
    </source>
</evidence>
<dbReference type="Pfam" id="PF01053">
    <property type="entry name" value="Cys_Met_Meta_PP"/>
    <property type="match status" value="1"/>
</dbReference>
<dbReference type="InterPro" id="IPR015421">
    <property type="entry name" value="PyrdxlP-dep_Trfase_major"/>
</dbReference>
<protein>
    <recommendedName>
        <fullName evidence="9">Cystathionine gamma-synthase</fullName>
    </recommendedName>
</protein>
<evidence type="ECO:0000313" key="6">
    <source>
        <dbReference type="EMBL" id="KAE8254214.1"/>
    </source>
</evidence>
<evidence type="ECO:0000256" key="4">
    <source>
        <dbReference type="RuleBase" id="RU362118"/>
    </source>
</evidence>
<dbReference type="InterPro" id="IPR000277">
    <property type="entry name" value="Cys/Met-Metab_PyrdxlP-dep_enz"/>
</dbReference>
<keyword evidence="8" id="KW-1185">Reference proteome</keyword>
<dbReference type="PROSITE" id="PS00868">
    <property type="entry name" value="CYS_MET_METAB_PP"/>
    <property type="match status" value="1"/>
</dbReference>
<dbReference type="GO" id="GO:0005737">
    <property type="term" value="C:cytoplasm"/>
    <property type="evidence" value="ECO:0007669"/>
    <property type="project" value="TreeGrafter"/>
</dbReference>
<dbReference type="PANTHER" id="PTHR11808">
    <property type="entry name" value="TRANS-SULFURATION ENZYME FAMILY MEMBER"/>
    <property type="match status" value="1"/>
</dbReference>
<dbReference type="EMBL" id="LWDD02000964">
    <property type="protein sequence ID" value="KAE8254214.1"/>
    <property type="molecule type" value="Genomic_DNA"/>
</dbReference>
<organism evidence="6 7">
    <name type="scientific">Tilletia caries</name>
    <name type="common">wheat bunt fungus</name>
    <dbReference type="NCBI Taxonomy" id="13290"/>
    <lineage>
        <taxon>Eukaryota</taxon>
        <taxon>Fungi</taxon>
        <taxon>Dikarya</taxon>
        <taxon>Basidiomycota</taxon>
        <taxon>Ustilaginomycotina</taxon>
        <taxon>Exobasidiomycetes</taxon>
        <taxon>Tilletiales</taxon>
        <taxon>Tilletiaceae</taxon>
        <taxon>Tilletia</taxon>
    </lineage>
</organism>
<proteinExistence type="inferred from homology"/>
<reference evidence="6" key="1">
    <citation type="submission" date="2016-04" db="EMBL/GenBank/DDBJ databases">
        <authorList>
            <person name="Nguyen H.D."/>
            <person name="Kesanakurti P."/>
            <person name="Cullis J."/>
            <person name="Levesque C.A."/>
            <person name="Hambleton S."/>
        </authorList>
    </citation>
    <scope>NUCLEOTIDE SEQUENCE</scope>
    <source>
        <strain evidence="6">DAOMC 238032</strain>
    </source>
</reference>
<evidence type="ECO:0000256" key="1">
    <source>
        <dbReference type="ARBA" id="ARBA00001933"/>
    </source>
</evidence>
<evidence type="ECO:0000256" key="2">
    <source>
        <dbReference type="ARBA" id="ARBA00022898"/>
    </source>
</evidence>
<dbReference type="Proteomes" id="UP000077671">
    <property type="component" value="Unassembled WGS sequence"/>
</dbReference>
<reference evidence="6" key="2">
    <citation type="journal article" date="2019" name="IMA Fungus">
        <title>Genome sequencing and comparison of five Tilletia species to identify candidate genes for the detection of regulated species infecting wheat.</title>
        <authorList>
            <person name="Nguyen H.D.T."/>
            <person name="Sultana T."/>
            <person name="Kesanakurti P."/>
            <person name="Hambleton S."/>
        </authorList>
    </citation>
    <scope>NUCLEOTIDE SEQUENCE</scope>
    <source>
        <strain evidence="6">DAOMC 238032</strain>
    </source>
</reference>
<dbReference type="Gene3D" id="3.40.640.10">
    <property type="entry name" value="Type I PLP-dependent aspartate aminotransferase-like (Major domain)"/>
    <property type="match status" value="1"/>
</dbReference>
<dbReference type="SUPFAM" id="SSF53383">
    <property type="entry name" value="PLP-dependent transferases"/>
    <property type="match status" value="1"/>
</dbReference>
<keyword evidence="2 3" id="KW-0663">Pyridoxal phosphate</keyword>
<dbReference type="GO" id="GO:0016846">
    <property type="term" value="F:carbon-sulfur lyase activity"/>
    <property type="evidence" value="ECO:0007669"/>
    <property type="project" value="TreeGrafter"/>
</dbReference>
<dbReference type="AlphaFoldDB" id="A0A177TV79"/>
<evidence type="ECO:0000313" key="7">
    <source>
        <dbReference type="Proteomes" id="UP000077671"/>
    </source>
</evidence>
<dbReference type="GO" id="GO:0030170">
    <property type="term" value="F:pyridoxal phosphate binding"/>
    <property type="evidence" value="ECO:0007669"/>
    <property type="project" value="InterPro"/>
</dbReference>
<dbReference type="PANTHER" id="PTHR11808:SF35">
    <property type="entry name" value="CYSTATHIONINE GAMMA-SYNTHASE (AFU_ORTHOLOGUE AFUA_7G01590)"/>
    <property type="match status" value="1"/>
</dbReference>
<evidence type="ECO:0000313" key="8">
    <source>
        <dbReference type="Proteomes" id="UP000836402"/>
    </source>
</evidence>
<dbReference type="InterPro" id="IPR015422">
    <property type="entry name" value="PyrdxlP-dep_Trfase_small"/>
</dbReference>
<dbReference type="Gene3D" id="3.90.1150.10">
    <property type="entry name" value="Aspartate Aminotransferase, domain 1"/>
    <property type="match status" value="1"/>
</dbReference>
<dbReference type="InterPro" id="IPR054542">
    <property type="entry name" value="Cys_met_metab_PP"/>
</dbReference>
<gene>
    <name evidence="6" type="ORF">A4X03_0g5751</name>
    <name evidence="5" type="ORF">JKIAZH3_G5192</name>
</gene>
<name>A0A177TV79_9BASI</name>
<dbReference type="InterPro" id="IPR015424">
    <property type="entry name" value="PyrdxlP-dep_Trfase"/>
</dbReference>
<feature type="modified residue" description="N6-(pyridoxal phosphate)lysine" evidence="3">
    <location>
        <position position="220"/>
    </location>
</feature>
<comment type="cofactor">
    <cofactor evidence="1 4">
        <name>pyridoxal 5'-phosphate</name>
        <dbReference type="ChEBI" id="CHEBI:597326"/>
    </cofactor>
</comment>
<reference evidence="5" key="3">
    <citation type="submission" date="2020-10" db="EMBL/GenBank/DDBJ databases">
        <authorList>
            <person name="Sedaghatjoo S."/>
        </authorList>
    </citation>
    <scope>NUCLEOTIDE SEQUENCE</scope>
    <source>
        <strain evidence="5">AZH3</strain>
    </source>
</reference>
<accession>A0A177TV79</accession>
<dbReference type="PIRSF" id="PIRSF001434">
    <property type="entry name" value="CGS"/>
    <property type="match status" value="1"/>
</dbReference>
<evidence type="ECO:0008006" key="9">
    <source>
        <dbReference type="Google" id="ProtNLM"/>
    </source>
</evidence>